<proteinExistence type="inferred from homology"/>
<accession>A0AAQ3KP07</accession>
<gene>
    <name evidence="4" type="ORF">Cni_G20468</name>
</gene>
<dbReference type="InterPro" id="IPR004883">
    <property type="entry name" value="LOB"/>
</dbReference>
<dbReference type="Pfam" id="PF03195">
    <property type="entry name" value="LOB"/>
    <property type="match status" value="1"/>
</dbReference>
<dbReference type="EMBL" id="CP136895">
    <property type="protein sequence ID" value="WOL11704.1"/>
    <property type="molecule type" value="Genomic_DNA"/>
</dbReference>
<feature type="region of interest" description="Disordered" evidence="2">
    <location>
        <begin position="113"/>
        <end position="135"/>
    </location>
</feature>
<organism evidence="4 5">
    <name type="scientific">Canna indica</name>
    <name type="common">Indian-shot</name>
    <dbReference type="NCBI Taxonomy" id="4628"/>
    <lineage>
        <taxon>Eukaryota</taxon>
        <taxon>Viridiplantae</taxon>
        <taxon>Streptophyta</taxon>
        <taxon>Embryophyta</taxon>
        <taxon>Tracheophyta</taxon>
        <taxon>Spermatophyta</taxon>
        <taxon>Magnoliopsida</taxon>
        <taxon>Liliopsida</taxon>
        <taxon>Zingiberales</taxon>
        <taxon>Cannaceae</taxon>
        <taxon>Canna</taxon>
    </lineage>
</organism>
<reference evidence="4 5" key="1">
    <citation type="submission" date="2023-10" db="EMBL/GenBank/DDBJ databases">
        <title>Chromosome-scale genome assembly provides insights into flower coloration mechanisms of Canna indica.</title>
        <authorList>
            <person name="Li C."/>
        </authorList>
    </citation>
    <scope>NUCLEOTIDE SEQUENCE [LARGE SCALE GENOMIC DNA]</scope>
    <source>
        <tissue evidence="4">Flower</tissue>
    </source>
</reference>
<keyword evidence="5" id="KW-1185">Reference proteome</keyword>
<dbReference type="PANTHER" id="PTHR31301:SF186">
    <property type="entry name" value="OS09G0364100 PROTEIN"/>
    <property type="match status" value="1"/>
</dbReference>
<evidence type="ECO:0000256" key="2">
    <source>
        <dbReference type="SAM" id="MobiDB-lite"/>
    </source>
</evidence>
<sequence>MDGSSSLSAAATATHNRPSCAACKFQHRRCMPDCILAPFFPASEQQKFLKAHCLFGVKNMQKQLQALDPEHNAEAMKTMIYEAEVRHIDPVGGCRRIILDLESKLQRTTPCRTRLHEHETDRTSRASASHAGGEYAPCHRCSATSGAELDMFGYHSIGHRR</sequence>
<dbReference type="Proteomes" id="UP001327560">
    <property type="component" value="Chromosome 6"/>
</dbReference>
<evidence type="ECO:0000313" key="5">
    <source>
        <dbReference type="Proteomes" id="UP001327560"/>
    </source>
</evidence>
<evidence type="ECO:0000259" key="3">
    <source>
        <dbReference type="PROSITE" id="PS50891"/>
    </source>
</evidence>
<name>A0AAQ3KP07_9LILI</name>
<comment type="similarity">
    <text evidence="1">Belongs to the LOB domain-containing protein family.</text>
</comment>
<dbReference type="PANTHER" id="PTHR31301">
    <property type="entry name" value="LOB DOMAIN-CONTAINING PROTEIN 4-RELATED"/>
    <property type="match status" value="1"/>
</dbReference>
<dbReference type="AlphaFoldDB" id="A0AAQ3KP07"/>
<feature type="domain" description="LOB" evidence="3">
    <location>
        <begin position="18"/>
        <end position="119"/>
    </location>
</feature>
<evidence type="ECO:0000313" key="4">
    <source>
        <dbReference type="EMBL" id="WOL11704.1"/>
    </source>
</evidence>
<dbReference type="PROSITE" id="PS50891">
    <property type="entry name" value="LOB"/>
    <property type="match status" value="1"/>
</dbReference>
<evidence type="ECO:0000256" key="1">
    <source>
        <dbReference type="ARBA" id="ARBA00005474"/>
    </source>
</evidence>
<feature type="compositionally biased region" description="Basic and acidic residues" evidence="2">
    <location>
        <begin position="114"/>
        <end position="124"/>
    </location>
</feature>
<protein>
    <recommendedName>
        <fullName evidence="3">LOB domain-containing protein</fullName>
    </recommendedName>
</protein>